<name>A0ABR2D3D3_9ROSI</name>
<keyword evidence="2" id="KW-1185">Reference proteome</keyword>
<evidence type="ECO:0000313" key="1">
    <source>
        <dbReference type="EMBL" id="KAK8527624.1"/>
    </source>
</evidence>
<evidence type="ECO:0000313" key="2">
    <source>
        <dbReference type="Proteomes" id="UP001472677"/>
    </source>
</evidence>
<gene>
    <name evidence="1" type="ORF">V6N12_054830</name>
</gene>
<comment type="caution">
    <text evidence="1">The sequence shown here is derived from an EMBL/GenBank/DDBJ whole genome shotgun (WGS) entry which is preliminary data.</text>
</comment>
<sequence>MGSNGVGKQTDLTVTTSTGLGVIRSTKGLTRERQIKGEMNDVKHRERWENDLFCKRKVGDRVRLYIKARKGRDFMGTAQSDSMEPATWQHEVR</sequence>
<dbReference type="EMBL" id="JBBPBM010000038">
    <property type="protein sequence ID" value="KAK8527624.1"/>
    <property type="molecule type" value="Genomic_DNA"/>
</dbReference>
<reference evidence="1 2" key="1">
    <citation type="journal article" date="2024" name="G3 (Bethesda)">
        <title>Genome assembly of Hibiscus sabdariffa L. provides insights into metabolisms of medicinal natural products.</title>
        <authorList>
            <person name="Kim T."/>
        </authorList>
    </citation>
    <scope>NUCLEOTIDE SEQUENCE [LARGE SCALE GENOMIC DNA]</scope>
    <source>
        <strain evidence="1">TK-2024</strain>
        <tissue evidence="1">Old leaves</tissue>
    </source>
</reference>
<organism evidence="1 2">
    <name type="scientific">Hibiscus sabdariffa</name>
    <name type="common">roselle</name>
    <dbReference type="NCBI Taxonomy" id="183260"/>
    <lineage>
        <taxon>Eukaryota</taxon>
        <taxon>Viridiplantae</taxon>
        <taxon>Streptophyta</taxon>
        <taxon>Embryophyta</taxon>
        <taxon>Tracheophyta</taxon>
        <taxon>Spermatophyta</taxon>
        <taxon>Magnoliopsida</taxon>
        <taxon>eudicotyledons</taxon>
        <taxon>Gunneridae</taxon>
        <taxon>Pentapetalae</taxon>
        <taxon>rosids</taxon>
        <taxon>malvids</taxon>
        <taxon>Malvales</taxon>
        <taxon>Malvaceae</taxon>
        <taxon>Malvoideae</taxon>
        <taxon>Hibiscus</taxon>
    </lineage>
</organism>
<accession>A0ABR2D3D3</accession>
<protein>
    <submittedName>
        <fullName evidence="1">Uncharacterized protein</fullName>
    </submittedName>
</protein>
<dbReference type="Proteomes" id="UP001472677">
    <property type="component" value="Unassembled WGS sequence"/>
</dbReference>
<proteinExistence type="predicted"/>